<dbReference type="GO" id="GO:0009252">
    <property type="term" value="P:peptidoglycan biosynthetic process"/>
    <property type="evidence" value="ECO:0007669"/>
    <property type="project" value="UniProtKB-KW"/>
</dbReference>
<accession>A0A291KE78</accession>
<evidence type="ECO:0000313" key="19">
    <source>
        <dbReference type="Proteomes" id="UP000243591"/>
    </source>
</evidence>
<dbReference type="GO" id="GO:0032153">
    <property type="term" value="C:cell division site"/>
    <property type="evidence" value="ECO:0007669"/>
    <property type="project" value="TreeGrafter"/>
</dbReference>
<dbReference type="GO" id="GO:0008955">
    <property type="term" value="F:peptidoglycan glycosyltransferase activity"/>
    <property type="evidence" value="ECO:0007669"/>
    <property type="project" value="UniProtKB-EC"/>
</dbReference>
<keyword evidence="19" id="KW-1185">Reference proteome</keyword>
<dbReference type="GO" id="GO:0005886">
    <property type="term" value="C:plasma membrane"/>
    <property type="evidence" value="ECO:0007669"/>
    <property type="project" value="TreeGrafter"/>
</dbReference>
<gene>
    <name evidence="18" type="ORF">CNY62_02290</name>
</gene>
<evidence type="ECO:0000256" key="6">
    <source>
        <dbReference type="ARBA" id="ARBA00022984"/>
    </source>
</evidence>
<evidence type="ECO:0000256" key="5">
    <source>
        <dbReference type="ARBA" id="ARBA00022960"/>
    </source>
</evidence>
<dbReference type="AlphaFoldDB" id="A0A291KE78"/>
<comment type="similarity">
    <text evidence="11">Belongs to the SEDS family. FtsW subfamily.</text>
</comment>
<dbReference type="STRING" id="2756.BFR44_01290"/>
<feature type="transmembrane region" description="Helical" evidence="17">
    <location>
        <begin position="88"/>
        <end position="108"/>
    </location>
</feature>
<evidence type="ECO:0000256" key="9">
    <source>
        <dbReference type="ARBA" id="ARBA00032370"/>
    </source>
</evidence>
<evidence type="ECO:0000256" key="1">
    <source>
        <dbReference type="ARBA" id="ARBA00004141"/>
    </source>
</evidence>
<dbReference type="EC" id="2.4.99.28" evidence="14"/>
<dbReference type="EMBL" id="CP023483">
    <property type="protein sequence ID" value="ATF25313.1"/>
    <property type="molecule type" value="Genomic_DNA"/>
</dbReference>
<protein>
    <recommendedName>
        <fullName evidence="12">Probable peptidoglycan glycosyltransferase FtsW</fullName>
        <ecNumber evidence="14">2.4.99.28</ecNumber>
    </recommendedName>
    <alternativeName>
        <fullName evidence="13">Cell division protein FtsW</fullName>
    </alternativeName>
    <alternativeName>
        <fullName evidence="10">Cell wall polymerase</fullName>
    </alternativeName>
    <alternativeName>
        <fullName evidence="9">Peptidoglycan polymerase</fullName>
    </alternativeName>
</protein>
<dbReference type="KEGG" id="bths:CNY62_02290"/>
<feature type="transmembrane region" description="Helical" evidence="17">
    <location>
        <begin position="320"/>
        <end position="341"/>
    </location>
</feature>
<proteinExistence type="inferred from homology"/>
<feature type="transmembrane region" description="Helical" evidence="17">
    <location>
        <begin position="172"/>
        <end position="191"/>
    </location>
</feature>
<keyword evidence="4 17" id="KW-0812">Transmembrane</keyword>
<evidence type="ECO:0000256" key="2">
    <source>
        <dbReference type="ARBA" id="ARBA00022676"/>
    </source>
</evidence>
<evidence type="ECO:0000256" key="17">
    <source>
        <dbReference type="SAM" id="Phobius"/>
    </source>
</evidence>
<evidence type="ECO:0000256" key="12">
    <source>
        <dbReference type="ARBA" id="ARBA00041185"/>
    </source>
</evidence>
<evidence type="ECO:0000256" key="8">
    <source>
        <dbReference type="ARBA" id="ARBA00023136"/>
    </source>
</evidence>
<evidence type="ECO:0000256" key="3">
    <source>
        <dbReference type="ARBA" id="ARBA00022679"/>
    </source>
</evidence>
<dbReference type="InterPro" id="IPR018365">
    <property type="entry name" value="Cell_cycle_FtsW-rel_CS"/>
</dbReference>
<organism evidence="18 19">
    <name type="scientific">Brochothrix thermosphacta</name>
    <name type="common">Microbacterium thermosphactum</name>
    <dbReference type="NCBI Taxonomy" id="2756"/>
    <lineage>
        <taxon>Bacteria</taxon>
        <taxon>Bacillati</taxon>
        <taxon>Bacillota</taxon>
        <taxon>Bacilli</taxon>
        <taxon>Bacillales</taxon>
        <taxon>Listeriaceae</taxon>
        <taxon>Brochothrix</taxon>
    </lineage>
</organism>
<evidence type="ECO:0000313" key="18">
    <source>
        <dbReference type="EMBL" id="ATF25313.1"/>
    </source>
</evidence>
<dbReference type="Proteomes" id="UP000243591">
    <property type="component" value="Chromosome"/>
</dbReference>
<keyword evidence="7 17" id="KW-1133">Transmembrane helix</keyword>
<evidence type="ECO:0000256" key="14">
    <source>
        <dbReference type="ARBA" id="ARBA00044770"/>
    </source>
</evidence>
<dbReference type="PROSITE" id="PS00428">
    <property type="entry name" value="FTSW_RODA_SPOVE"/>
    <property type="match status" value="1"/>
</dbReference>
<comment type="function">
    <text evidence="16">Peptidoglycan polymerase that is essential for cell division.</text>
</comment>
<keyword evidence="2" id="KW-0328">Glycosyltransferase</keyword>
<keyword evidence="8 17" id="KW-0472">Membrane</keyword>
<evidence type="ECO:0000256" key="15">
    <source>
        <dbReference type="ARBA" id="ARBA00049902"/>
    </source>
</evidence>
<feature type="transmembrane region" description="Helical" evidence="17">
    <location>
        <begin position="198"/>
        <end position="220"/>
    </location>
</feature>
<keyword evidence="6" id="KW-0573">Peptidoglycan synthesis</keyword>
<keyword evidence="5" id="KW-0133">Cell shape</keyword>
<feature type="transmembrane region" description="Helical" evidence="17">
    <location>
        <begin position="282"/>
        <end position="308"/>
    </location>
</feature>
<dbReference type="PANTHER" id="PTHR30474">
    <property type="entry name" value="CELL CYCLE PROTEIN"/>
    <property type="match status" value="1"/>
</dbReference>
<feature type="transmembrane region" description="Helical" evidence="17">
    <location>
        <begin position="20"/>
        <end position="47"/>
    </location>
</feature>
<comment type="subcellular location">
    <subcellularLocation>
        <location evidence="1">Membrane</location>
        <topology evidence="1">Multi-pass membrane protein</topology>
    </subcellularLocation>
</comment>
<dbReference type="GO" id="GO:0051301">
    <property type="term" value="P:cell division"/>
    <property type="evidence" value="ECO:0007669"/>
    <property type="project" value="InterPro"/>
</dbReference>
<feature type="transmembrane region" description="Helical" evidence="17">
    <location>
        <begin position="114"/>
        <end position="133"/>
    </location>
</feature>
<dbReference type="InterPro" id="IPR001182">
    <property type="entry name" value="FtsW/RodA"/>
</dbReference>
<evidence type="ECO:0000256" key="4">
    <source>
        <dbReference type="ARBA" id="ARBA00022692"/>
    </source>
</evidence>
<dbReference type="Pfam" id="PF01098">
    <property type="entry name" value="FTSW_RODA_SPOVE"/>
    <property type="match status" value="1"/>
</dbReference>
<evidence type="ECO:0000256" key="11">
    <source>
        <dbReference type="ARBA" id="ARBA00038053"/>
    </source>
</evidence>
<dbReference type="GO" id="GO:0008360">
    <property type="term" value="P:regulation of cell shape"/>
    <property type="evidence" value="ECO:0007669"/>
    <property type="project" value="UniProtKB-KW"/>
</dbReference>
<keyword evidence="3" id="KW-0808">Transferase</keyword>
<evidence type="ECO:0000256" key="16">
    <source>
        <dbReference type="ARBA" id="ARBA00049966"/>
    </source>
</evidence>
<feature type="transmembrane region" description="Helical" evidence="17">
    <location>
        <begin position="145"/>
        <end position="166"/>
    </location>
</feature>
<feature type="transmembrane region" description="Helical" evidence="17">
    <location>
        <begin position="59"/>
        <end position="76"/>
    </location>
</feature>
<reference evidence="18 19" key="1">
    <citation type="submission" date="2017-09" db="EMBL/GenBank/DDBJ databases">
        <title>Complete Genome Sequences of Two Strains of the Meat Spoilage Bacterium Brochothrix thermosphacta Isolated from Ground Chicken.</title>
        <authorList>
            <person name="Paoli G.C."/>
            <person name="Wijey C."/>
            <person name="Chen C.-Y."/>
            <person name="Nguyen L."/>
            <person name="Yan X."/>
            <person name="Irwin P.L."/>
        </authorList>
    </citation>
    <scope>NUCLEOTIDE SEQUENCE [LARGE SCALE GENOMIC DNA]</scope>
    <source>
        <strain evidence="18 19">BI</strain>
    </source>
</reference>
<dbReference type="GO" id="GO:0015648">
    <property type="term" value="F:lipid-linked peptidoglycan transporter activity"/>
    <property type="evidence" value="ECO:0007669"/>
    <property type="project" value="TreeGrafter"/>
</dbReference>
<name>A0A291KE78_BROTH</name>
<evidence type="ECO:0000256" key="13">
    <source>
        <dbReference type="ARBA" id="ARBA00041418"/>
    </source>
</evidence>
<evidence type="ECO:0000256" key="7">
    <source>
        <dbReference type="ARBA" id="ARBA00022989"/>
    </source>
</evidence>
<sequence length="393" mass="43462">MIMPDSTRKGILKNIRFFDYGILITTLALVIFGCIMVYSSSLTIAIAKEVPPYYFFSKQIKFAVIGIFVFFFFANFNYRFFYREKVQYWMVIISLASLVAVLLFAKEINGSKSWLFGIQPAEFCKIALILYLARCYSSKKTDTPLTTNQLFKPLVIFGFYIITIIAEPDVGMSLMYAGITLFLIAGSGLEFKKLAKLYAGFILIVGFVYILVINIPQMFISVLGQNRANRLISFADPFQYEGTTGHQVINSYYAIGSGGFFGQGLGNSVQKLGYLPEAHTDFIIAVVAEELGFMGVAFVILGIGYLIYRCIRVGLESTDSFATLICYGVGSWLFVQTAINLGGATGLMPLTGVALPFISAGGSSLIALLIPLGIVTNISMKNKRRRLEQTTNS</sequence>
<feature type="transmembrane region" description="Helical" evidence="17">
    <location>
        <begin position="353"/>
        <end position="376"/>
    </location>
</feature>
<evidence type="ECO:0000256" key="10">
    <source>
        <dbReference type="ARBA" id="ARBA00033270"/>
    </source>
</evidence>
<comment type="catalytic activity">
    <reaction evidence="15">
        <text>[GlcNAc-(1-&gt;4)-Mur2Ac(oyl-L-Ala-gamma-D-Glu-L-Lys-D-Ala-D-Ala)](n)-di-trans,octa-cis-undecaprenyl diphosphate + beta-D-GlcNAc-(1-&gt;4)-Mur2Ac(oyl-L-Ala-gamma-D-Glu-L-Lys-D-Ala-D-Ala)-di-trans,octa-cis-undecaprenyl diphosphate = [GlcNAc-(1-&gt;4)-Mur2Ac(oyl-L-Ala-gamma-D-Glu-L-Lys-D-Ala-D-Ala)](n+1)-di-trans,octa-cis-undecaprenyl diphosphate + di-trans,octa-cis-undecaprenyl diphosphate + H(+)</text>
        <dbReference type="Rhea" id="RHEA:23708"/>
        <dbReference type="Rhea" id="RHEA-COMP:9602"/>
        <dbReference type="Rhea" id="RHEA-COMP:9603"/>
        <dbReference type="ChEBI" id="CHEBI:15378"/>
        <dbReference type="ChEBI" id="CHEBI:58405"/>
        <dbReference type="ChEBI" id="CHEBI:60033"/>
        <dbReference type="ChEBI" id="CHEBI:78435"/>
        <dbReference type="EC" id="2.4.99.28"/>
    </reaction>
</comment>
<dbReference type="PANTHER" id="PTHR30474:SF2">
    <property type="entry name" value="PEPTIDOGLYCAN GLYCOSYLTRANSFERASE FTSW-RELATED"/>
    <property type="match status" value="1"/>
</dbReference>